<evidence type="ECO:0000313" key="2">
    <source>
        <dbReference type="EMBL" id="EOM76830.1"/>
    </source>
</evidence>
<dbReference type="AlphaFoldDB" id="R7WNI3"/>
<dbReference type="EMBL" id="APMY01000059">
    <property type="protein sequence ID" value="EOM76830.1"/>
    <property type="molecule type" value="Genomic_DNA"/>
</dbReference>
<feature type="compositionally biased region" description="Low complexity" evidence="1">
    <location>
        <begin position="1"/>
        <end position="24"/>
    </location>
</feature>
<name>R7WNI3_9NOCA</name>
<gene>
    <name evidence="2" type="ORF">Rrhod_1743</name>
</gene>
<accession>R7WNI3</accession>
<proteinExistence type="predicted"/>
<comment type="caution">
    <text evidence="2">The sequence shown here is derived from an EMBL/GenBank/DDBJ whole genome shotgun (WGS) entry which is preliminary data.</text>
</comment>
<sequence length="32" mass="3239">MTQFDPTSAFAAAATGDPATTRARSGARTPVN</sequence>
<keyword evidence="3" id="KW-1185">Reference proteome</keyword>
<reference evidence="2 3" key="1">
    <citation type="journal article" date="2013" name="Genome Announc.">
        <title>Draft Genome Sequence of Rhodococcus rhodnii Strain LMG5362, a Symbiont of Rhodnius prolixus (Hemiptera, Reduviidae, Triatominae), the Principle Vector of Trypanosoma cruzi.</title>
        <authorList>
            <person name="Pachebat J.A."/>
            <person name="van Keulen G."/>
            <person name="Whitten M.M."/>
            <person name="Girdwood S."/>
            <person name="Del Sol R."/>
            <person name="Dyson P.J."/>
            <person name="Facey P.D."/>
        </authorList>
    </citation>
    <scope>NUCLEOTIDE SEQUENCE [LARGE SCALE GENOMIC DNA]</scope>
    <source>
        <strain evidence="2 3">LMG 5362</strain>
    </source>
</reference>
<organism evidence="2 3">
    <name type="scientific">Rhodococcus rhodnii LMG 5362</name>
    <dbReference type="NCBI Taxonomy" id="1273125"/>
    <lineage>
        <taxon>Bacteria</taxon>
        <taxon>Bacillati</taxon>
        <taxon>Actinomycetota</taxon>
        <taxon>Actinomycetes</taxon>
        <taxon>Mycobacteriales</taxon>
        <taxon>Nocardiaceae</taxon>
        <taxon>Rhodococcus</taxon>
    </lineage>
</organism>
<dbReference type="Proteomes" id="UP000013525">
    <property type="component" value="Unassembled WGS sequence"/>
</dbReference>
<feature type="region of interest" description="Disordered" evidence="1">
    <location>
        <begin position="1"/>
        <end position="32"/>
    </location>
</feature>
<dbReference type="PATRIC" id="fig|1273125.3.peg.1681"/>
<evidence type="ECO:0000256" key="1">
    <source>
        <dbReference type="SAM" id="MobiDB-lite"/>
    </source>
</evidence>
<protein>
    <submittedName>
        <fullName evidence="2">Uncharacterized protein</fullName>
    </submittedName>
</protein>
<evidence type="ECO:0000313" key="3">
    <source>
        <dbReference type="Proteomes" id="UP000013525"/>
    </source>
</evidence>